<evidence type="ECO:0000313" key="3">
    <source>
        <dbReference type="EMBL" id="SEA40576.1"/>
    </source>
</evidence>
<protein>
    <submittedName>
        <fullName evidence="3">Putative GTP pyrophosphokinase</fullName>
    </submittedName>
</protein>
<dbReference type="SMART" id="SM00028">
    <property type="entry name" value="TPR"/>
    <property type="match status" value="3"/>
</dbReference>
<keyword evidence="3" id="KW-0808">Transferase</keyword>
<dbReference type="Gene3D" id="1.25.40.10">
    <property type="entry name" value="Tetratricopeptide repeat domain"/>
    <property type="match status" value="2"/>
</dbReference>
<evidence type="ECO:0000313" key="4">
    <source>
        <dbReference type="Proteomes" id="UP000199409"/>
    </source>
</evidence>
<dbReference type="PROSITE" id="PS50005">
    <property type="entry name" value="TPR"/>
    <property type="match status" value="2"/>
</dbReference>
<dbReference type="PANTHER" id="PTHR41773">
    <property type="entry name" value="GTP PYROPHOSPHATASE-RELATED"/>
    <property type="match status" value="1"/>
</dbReference>
<dbReference type="Pfam" id="PF00515">
    <property type="entry name" value="TPR_1"/>
    <property type="match status" value="1"/>
</dbReference>
<dbReference type="InterPro" id="IPR043519">
    <property type="entry name" value="NT_sf"/>
</dbReference>
<evidence type="ECO:0000259" key="2">
    <source>
        <dbReference type="SMART" id="SM00954"/>
    </source>
</evidence>
<dbReference type="SUPFAM" id="SSF81301">
    <property type="entry name" value="Nucleotidyltransferase"/>
    <property type="match status" value="1"/>
</dbReference>
<dbReference type="SMART" id="SM00954">
    <property type="entry name" value="RelA_SpoT"/>
    <property type="match status" value="1"/>
</dbReference>
<feature type="repeat" description="TPR" evidence="1">
    <location>
        <begin position="331"/>
        <end position="364"/>
    </location>
</feature>
<dbReference type="STRING" id="37625.SAMN05660420_02026"/>
<dbReference type="PANTHER" id="PTHR41773:SF1">
    <property type="entry name" value="RELA_SPOT DOMAIN-CONTAINING PROTEIN"/>
    <property type="match status" value="1"/>
</dbReference>
<dbReference type="SUPFAM" id="SSF48452">
    <property type="entry name" value="TPR-like"/>
    <property type="match status" value="1"/>
</dbReference>
<dbReference type="Gene3D" id="1.10.287.860">
    <property type="entry name" value="Nucleotidyltransferase"/>
    <property type="match status" value="1"/>
</dbReference>
<gene>
    <name evidence="3" type="ORF">SAMN05660420_02026</name>
</gene>
<accession>A0A1H4AXK7</accession>
<dbReference type="Pfam" id="PF04607">
    <property type="entry name" value="RelA_SpoT"/>
    <property type="match status" value="1"/>
</dbReference>
<dbReference type="Gene3D" id="3.30.460.10">
    <property type="entry name" value="Beta Polymerase, domain 2"/>
    <property type="match status" value="1"/>
</dbReference>
<dbReference type="GO" id="GO:0015969">
    <property type="term" value="P:guanosine tetraphosphate metabolic process"/>
    <property type="evidence" value="ECO:0007669"/>
    <property type="project" value="InterPro"/>
</dbReference>
<keyword evidence="4" id="KW-1185">Reference proteome</keyword>
<dbReference type="OrthoDB" id="9789634at2"/>
<dbReference type="CDD" id="cd05399">
    <property type="entry name" value="NT_Rel-Spo_like"/>
    <property type="match status" value="1"/>
</dbReference>
<dbReference type="Pfam" id="PF13181">
    <property type="entry name" value="TPR_8"/>
    <property type="match status" value="1"/>
</dbReference>
<sequence length="413" mass="47873">MKNGKQGQSPLPDRTATKKLYAELRPEYELLLYNIYQQMHTLAEEEGLSLTLKYRVKGFDSYCEKLVRLHKLQGSEMLQITDLLGLRIVCPFLEELEIIEKLIAQKFEILEMEHKAEQHSFSEFGYDSVHLLIKTPSFAGKERLPHSCDVCEIQLRTILQDAWAEVEHELVYKSDIGMPNHSIRRKLASLNASLTLSDLIFQEIRDYQKEIRQRGLKCRQEVETISCGYHSIDIAQLPDVDDGGGDKEIPIPEHLSSDKLEKLMFGALEAHSNNRFRKAINLYSAALKIKLDPAIRSLVYNHRGMALFALAEYNKGLEDFNKSIEYNNENARAWTNRGLAYRVLEKFDLSLENYDRVIAMNPQQYEGYWGRAQTCFEMKLFSRALNDCHKTIERKADFTPALELEKALRRQLF</sequence>
<dbReference type="RefSeq" id="WP_092347668.1">
    <property type="nucleotide sequence ID" value="NZ_FNQN01000005.1"/>
</dbReference>
<dbReference type="EMBL" id="FNQN01000005">
    <property type="protein sequence ID" value="SEA40576.1"/>
    <property type="molecule type" value="Genomic_DNA"/>
</dbReference>
<proteinExistence type="predicted"/>
<keyword evidence="3" id="KW-0418">Kinase</keyword>
<dbReference type="InterPro" id="IPR007685">
    <property type="entry name" value="RelA_SpoT"/>
</dbReference>
<feature type="repeat" description="TPR" evidence="1">
    <location>
        <begin position="297"/>
        <end position="330"/>
    </location>
</feature>
<evidence type="ECO:0000256" key="1">
    <source>
        <dbReference type="PROSITE-ProRule" id="PRU00339"/>
    </source>
</evidence>
<dbReference type="InterPro" id="IPR019734">
    <property type="entry name" value="TPR_rpt"/>
</dbReference>
<reference evidence="3 4" key="1">
    <citation type="submission" date="2016-10" db="EMBL/GenBank/DDBJ databases">
        <authorList>
            <person name="de Groot N.N."/>
        </authorList>
    </citation>
    <scope>NUCLEOTIDE SEQUENCE [LARGE SCALE GENOMIC DNA]</scope>
    <source>
        <strain evidence="3 4">DSM 7343</strain>
    </source>
</reference>
<dbReference type="Proteomes" id="UP000199409">
    <property type="component" value="Unassembled WGS sequence"/>
</dbReference>
<name>A0A1H4AXK7_9BACT</name>
<organism evidence="3 4">
    <name type="scientific">Desulfuromusa kysingii</name>
    <dbReference type="NCBI Taxonomy" id="37625"/>
    <lineage>
        <taxon>Bacteria</taxon>
        <taxon>Pseudomonadati</taxon>
        <taxon>Thermodesulfobacteriota</taxon>
        <taxon>Desulfuromonadia</taxon>
        <taxon>Desulfuromonadales</taxon>
        <taxon>Geopsychrobacteraceae</taxon>
        <taxon>Desulfuromusa</taxon>
    </lineage>
</organism>
<dbReference type="GO" id="GO:0016301">
    <property type="term" value="F:kinase activity"/>
    <property type="evidence" value="ECO:0007669"/>
    <property type="project" value="UniProtKB-KW"/>
</dbReference>
<keyword evidence="1" id="KW-0802">TPR repeat</keyword>
<dbReference type="InterPro" id="IPR011990">
    <property type="entry name" value="TPR-like_helical_dom_sf"/>
</dbReference>
<dbReference type="AlphaFoldDB" id="A0A1H4AXK7"/>
<feature type="domain" description="RelA/SpoT" evidence="2">
    <location>
        <begin position="54"/>
        <end position="178"/>
    </location>
</feature>